<protein>
    <submittedName>
        <fullName evidence="1">Uncharacterized protein</fullName>
    </submittedName>
</protein>
<dbReference type="EMBL" id="CZAE01000025">
    <property type="protein sequence ID" value="CUQ08678.1"/>
    <property type="molecule type" value="Genomic_DNA"/>
</dbReference>
<proteinExistence type="predicted"/>
<accession>A0A174TLG5</accession>
<gene>
    <name evidence="2" type="ORF">BFLFYP10_05120</name>
    <name evidence="1" type="ORF">ERS852461_04175</name>
</gene>
<name>A0A174TLG5_9BACE</name>
<reference evidence="2" key="2">
    <citation type="submission" date="2019-11" db="EMBL/GenBank/DDBJ databases">
        <authorList>
            <person name="Feng L."/>
        </authorList>
    </citation>
    <scope>NUCLEOTIDE SEQUENCE</scope>
    <source>
        <strain evidence="2">BfaecisLFYP10</strain>
    </source>
</reference>
<evidence type="ECO:0000313" key="3">
    <source>
        <dbReference type="Proteomes" id="UP000095606"/>
    </source>
</evidence>
<accession>A0A6N2R662</accession>
<dbReference type="Proteomes" id="UP000095606">
    <property type="component" value="Unassembled WGS sequence"/>
</dbReference>
<evidence type="ECO:0000313" key="1">
    <source>
        <dbReference type="EMBL" id="CUQ08678.1"/>
    </source>
</evidence>
<sequence>MKETGILGTTLFAYICNRITISCTPLNNTYDDLS</sequence>
<dbReference type="AlphaFoldDB" id="A0A174TLG5"/>
<reference evidence="1 3" key="1">
    <citation type="submission" date="2015-09" db="EMBL/GenBank/DDBJ databases">
        <authorList>
            <consortium name="Pathogen Informatics"/>
        </authorList>
    </citation>
    <scope>NUCLEOTIDE SEQUENCE [LARGE SCALE GENOMIC DNA]</scope>
    <source>
        <strain evidence="1 3">2789STDY5834846</strain>
    </source>
</reference>
<evidence type="ECO:0000313" key="2">
    <source>
        <dbReference type="EMBL" id="VYS76194.1"/>
    </source>
</evidence>
<dbReference type="EMBL" id="CACRSZ010000004">
    <property type="protein sequence ID" value="VYS76194.1"/>
    <property type="molecule type" value="Genomic_DNA"/>
</dbReference>
<organism evidence="1 3">
    <name type="scientific">Bacteroides faecis</name>
    <dbReference type="NCBI Taxonomy" id="674529"/>
    <lineage>
        <taxon>Bacteria</taxon>
        <taxon>Pseudomonadati</taxon>
        <taxon>Bacteroidota</taxon>
        <taxon>Bacteroidia</taxon>
        <taxon>Bacteroidales</taxon>
        <taxon>Bacteroidaceae</taxon>
        <taxon>Bacteroides</taxon>
    </lineage>
</organism>